<dbReference type="PANTHER" id="PTHR32322:SF2">
    <property type="entry name" value="EAMA DOMAIN-CONTAINING PROTEIN"/>
    <property type="match status" value="1"/>
</dbReference>
<protein>
    <submittedName>
        <fullName evidence="8">DMT family transporter</fullName>
    </submittedName>
</protein>
<comment type="similarity">
    <text evidence="2">Belongs to the EamA transporter family.</text>
</comment>
<keyword evidence="3 6" id="KW-0812">Transmembrane</keyword>
<gene>
    <name evidence="8" type="ORF">ACFVKH_03080</name>
</gene>
<comment type="subcellular location">
    <subcellularLocation>
        <location evidence="1">Membrane</location>
        <topology evidence="1">Multi-pass membrane protein</topology>
    </subcellularLocation>
</comment>
<dbReference type="SUPFAM" id="SSF103481">
    <property type="entry name" value="Multidrug resistance efflux transporter EmrE"/>
    <property type="match status" value="2"/>
</dbReference>
<feature type="domain" description="EamA" evidence="7">
    <location>
        <begin position="163"/>
        <end position="302"/>
    </location>
</feature>
<organism evidence="8 9">
    <name type="scientific">Almyronema epifaneia S1</name>
    <dbReference type="NCBI Taxonomy" id="2991925"/>
    <lineage>
        <taxon>Bacteria</taxon>
        <taxon>Bacillati</taxon>
        <taxon>Cyanobacteriota</taxon>
        <taxon>Cyanophyceae</taxon>
        <taxon>Nodosilineales</taxon>
        <taxon>Nodosilineaceae</taxon>
        <taxon>Almyronema</taxon>
        <taxon>Almyronema epifaneia</taxon>
    </lineage>
</organism>
<dbReference type="RefSeq" id="WP_377961461.1">
    <property type="nucleotide sequence ID" value="NZ_JBHZOL010000021.1"/>
</dbReference>
<feature type="transmembrane region" description="Helical" evidence="6">
    <location>
        <begin position="260"/>
        <end position="279"/>
    </location>
</feature>
<evidence type="ECO:0000256" key="6">
    <source>
        <dbReference type="SAM" id="Phobius"/>
    </source>
</evidence>
<dbReference type="PANTHER" id="PTHR32322">
    <property type="entry name" value="INNER MEMBRANE TRANSPORTER"/>
    <property type="match status" value="1"/>
</dbReference>
<dbReference type="Pfam" id="PF00892">
    <property type="entry name" value="EamA"/>
    <property type="match status" value="2"/>
</dbReference>
<accession>A0ABW6IAQ2</accession>
<dbReference type="InterPro" id="IPR050638">
    <property type="entry name" value="AA-Vitamin_Transporters"/>
</dbReference>
<feature type="transmembrane region" description="Helical" evidence="6">
    <location>
        <begin position="74"/>
        <end position="94"/>
    </location>
</feature>
<dbReference type="EMBL" id="JBHZOL010000021">
    <property type="protein sequence ID" value="MFE4105245.1"/>
    <property type="molecule type" value="Genomic_DNA"/>
</dbReference>
<keyword evidence="4 6" id="KW-1133">Transmembrane helix</keyword>
<sequence length="306" mass="32323">MSAYLLNAGFSFTGELAALVAAFLWAVSTVIFGRLGKRLSPLMLNLSKGLLAIAFVGLTLGLRGSQPSNIEPLALGLLLLSGIIGIGLGDTAYFNALNHLGARRVLLMESLAPPIAALIAWIFLAEVLSLSAWLGMLLTLLGVSWVISERVPDVNPVQAHPWRGVLWGLLAAFGQAIGVVLSRAALTGTGIDPLWSTLLRLVGGVITLLVLLLAQRRLGRDAQPLRSPRLVGVVVVAAVLGTYLALWLQQTALKFAPTGIAQSLMATSPLFILPIALWLGDRVSLRALGGASVALVGIWLLFVQHS</sequence>
<dbReference type="InterPro" id="IPR000620">
    <property type="entry name" value="EamA_dom"/>
</dbReference>
<feature type="transmembrane region" description="Helical" evidence="6">
    <location>
        <begin position="115"/>
        <end position="145"/>
    </location>
</feature>
<keyword evidence="9" id="KW-1185">Reference proteome</keyword>
<feature type="transmembrane region" description="Helical" evidence="6">
    <location>
        <begin position="165"/>
        <end position="186"/>
    </location>
</feature>
<feature type="domain" description="EamA" evidence="7">
    <location>
        <begin position="13"/>
        <end position="147"/>
    </location>
</feature>
<comment type="caution">
    <text evidence="8">The sequence shown here is derived from an EMBL/GenBank/DDBJ whole genome shotgun (WGS) entry which is preliminary data.</text>
</comment>
<dbReference type="Proteomes" id="UP001600165">
    <property type="component" value="Unassembled WGS sequence"/>
</dbReference>
<evidence type="ECO:0000256" key="2">
    <source>
        <dbReference type="ARBA" id="ARBA00007362"/>
    </source>
</evidence>
<evidence type="ECO:0000313" key="9">
    <source>
        <dbReference type="Proteomes" id="UP001600165"/>
    </source>
</evidence>
<evidence type="ECO:0000256" key="3">
    <source>
        <dbReference type="ARBA" id="ARBA00022692"/>
    </source>
</evidence>
<feature type="transmembrane region" description="Helical" evidence="6">
    <location>
        <begin position="42"/>
        <end position="62"/>
    </location>
</feature>
<evidence type="ECO:0000313" key="8">
    <source>
        <dbReference type="EMBL" id="MFE4105245.1"/>
    </source>
</evidence>
<keyword evidence="5 6" id="KW-0472">Membrane</keyword>
<proteinExistence type="inferred from homology"/>
<feature type="transmembrane region" description="Helical" evidence="6">
    <location>
        <begin position="230"/>
        <end position="248"/>
    </location>
</feature>
<dbReference type="InterPro" id="IPR037185">
    <property type="entry name" value="EmrE-like"/>
</dbReference>
<feature type="transmembrane region" description="Helical" evidence="6">
    <location>
        <begin position="16"/>
        <end position="35"/>
    </location>
</feature>
<evidence type="ECO:0000259" key="7">
    <source>
        <dbReference type="Pfam" id="PF00892"/>
    </source>
</evidence>
<feature type="transmembrane region" description="Helical" evidence="6">
    <location>
        <begin position="198"/>
        <end position="218"/>
    </location>
</feature>
<evidence type="ECO:0000256" key="5">
    <source>
        <dbReference type="ARBA" id="ARBA00023136"/>
    </source>
</evidence>
<feature type="transmembrane region" description="Helical" evidence="6">
    <location>
        <begin position="285"/>
        <end position="303"/>
    </location>
</feature>
<reference evidence="8 9" key="1">
    <citation type="submission" date="2024-10" db="EMBL/GenBank/DDBJ databases">
        <authorList>
            <person name="Ratan Roy A."/>
            <person name="Morales Sandoval P.H."/>
            <person name="De Los Santos Villalobos S."/>
            <person name="Chakraborty S."/>
            <person name="Mukherjee J."/>
        </authorList>
    </citation>
    <scope>NUCLEOTIDE SEQUENCE [LARGE SCALE GENOMIC DNA]</scope>
    <source>
        <strain evidence="8 9">S1</strain>
    </source>
</reference>
<evidence type="ECO:0000256" key="4">
    <source>
        <dbReference type="ARBA" id="ARBA00022989"/>
    </source>
</evidence>
<name>A0ABW6IAQ2_9CYAN</name>
<evidence type="ECO:0000256" key="1">
    <source>
        <dbReference type="ARBA" id="ARBA00004141"/>
    </source>
</evidence>